<dbReference type="InterPro" id="IPR006668">
    <property type="entry name" value="Mg_transptr_MgtE_intracell_dom"/>
</dbReference>
<evidence type="ECO:0000256" key="1">
    <source>
        <dbReference type="SAM" id="Coils"/>
    </source>
</evidence>
<keyword evidence="3" id="KW-0969">Cilium</keyword>
<comment type="caution">
    <text evidence="3">The sequence shown here is derived from an EMBL/GenBank/DDBJ whole genome shotgun (WGS) entry which is preliminary data.</text>
</comment>
<proteinExistence type="predicted"/>
<keyword evidence="4" id="KW-1185">Reference proteome</keyword>
<accession>A0A179D5I1</accession>
<dbReference type="AlphaFoldDB" id="A0A179D5I1"/>
<reference evidence="3 4" key="1">
    <citation type="submission" date="2016-04" db="EMBL/GenBank/DDBJ databases">
        <title>Genome analysis of Thermosulfurimonas dismutans, the first thermophilic sulfur-disproportionating bacterium of the phylum Thermodesulfobacteria.</title>
        <authorList>
            <person name="Mardanov A.V."/>
            <person name="Beletsky A.V."/>
            <person name="Kadnikov V.V."/>
            <person name="Slobodkin A.I."/>
            <person name="Ravin N.V."/>
        </authorList>
    </citation>
    <scope>NUCLEOTIDE SEQUENCE [LARGE SCALE GENOMIC DNA]</scope>
    <source>
        <strain evidence="3 4">S95</strain>
    </source>
</reference>
<dbReference type="Proteomes" id="UP000078390">
    <property type="component" value="Unassembled WGS sequence"/>
</dbReference>
<dbReference type="OrthoDB" id="9791432at2"/>
<keyword evidence="1" id="KW-0175">Coiled coil</keyword>
<dbReference type="STRING" id="999894.TDIS_1168"/>
<dbReference type="EMBL" id="LWLG01000007">
    <property type="protein sequence ID" value="OAQ20712.1"/>
    <property type="molecule type" value="Genomic_DNA"/>
</dbReference>
<gene>
    <name evidence="3" type="ORF">TDIS_1168</name>
</gene>
<name>A0A179D5I1_9BACT</name>
<feature type="coiled-coil region" evidence="1">
    <location>
        <begin position="53"/>
        <end position="111"/>
    </location>
</feature>
<dbReference type="SUPFAM" id="SSF158791">
    <property type="entry name" value="MgtE N-terminal domain-like"/>
    <property type="match status" value="1"/>
</dbReference>
<keyword evidence="3" id="KW-0966">Cell projection</keyword>
<evidence type="ECO:0000313" key="3">
    <source>
        <dbReference type="EMBL" id="OAQ20712.1"/>
    </source>
</evidence>
<sequence length="179" mass="20307">MKLSRLMSLLLIVGILKFSLAGLFMILKVESGFTEALAEEKTSSQTSCPPELFEGLKIERKKLEERRKEIELQEKRLKLLEKQIERRLTALLELENSLEEKLEKIRTIETERFKLLVKAYSEMRPSKAAGLLVNMDPEMAVRILSAMKSDQVARILAAMPPQKAASLAEALSGYAPKEF</sequence>
<evidence type="ECO:0000259" key="2">
    <source>
        <dbReference type="Pfam" id="PF03448"/>
    </source>
</evidence>
<evidence type="ECO:0000313" key="4">
    <source>
        <dbReference type="Proteomes" id="UP000078390"/>
    </source>
</evidence>
<protein>
    <submittedName>
        <fullName evidence="3">Flagellar protein FlbB</fullName>
    </submittedName>
</protein>
<dbReference type="InterPro" id="IPR038076">
    <property type="entry name" value="MgtE_N_sf"/>
</dbReference>
<keyword evidence="3" id="KW-0282">Flagellum</keyword>
<organism evidence="3 4">
    <name type="scientific">Thermosulfurimonas dismutans</name>
    <dbReference type="NCBI Taxonomy" id="999894"/>
    <lineage>
        <taxon>Bacteria</taxon>
        <taxon>Pseudomonadati</taxon>
        <taxon>Thermodesulfobacteriota</taxon>
        <taxon>Thermodesulfobacteria</taxon>
        <taxon>Thermodesulfobacteriales</taxon>
        <taxon>Thermodesulfobacteriaceae</taxon>
        <taxon>Thermosulfurimonas</taxon>
    </lineage>
</organism>
<dbReference type="RefSeq" id="WP_068670280.1">
    <property type="nucleotide sequence ID" value="NZ_LWLG01000007.1"/>
</dbReference>
<dbReference type="Pfam" id="PF03448">
    <property type="entry name" value="MgtE_N"/>
    <property type="match status" value="1"/>
</dbReference>
<feature type="domain" description="Magnesium transporter MgtE intracellular" evidence="2">
    <location>
        <begin position="120"/>
        <end position="172"/>
    </location>
</feature>
<dbReference type="Gene3D" id="1.25.60.10">
    <property type="entry name" value="MgtE N-terminal domain-like"/>
    <property type="match status" value="1"/>
</dbReference>